<reference evidence="2" key="1">
    <citation type="submission" date="2023-10" db="EMBL/GenBank/DDBJ databases">
        <authorList>
            <person name="Chen Y."/>
            <person name="Shah S."/>
            <person name="Dougan E. K."/>
            <person name="Thang M."/>
            <person name="Chan C."/>
        </authorList>
    </citation>
    <scope>NUCLEOTIDE SEQUENCE [LARGE SCALE GENOMIC DNA]</scope>
</reference>
<feature type="non-terminal residue" evidence="2">
    <location>
        <position position="1"/>
    </location>
</feature>
<name>A0ABN9QE18_9DINO</name>
<gene>
    <name evidence="2" type="ORF">PCOR1329_LOCUS11066</name>
</gene>
<feature type="region of interest" description="Disordered" evidence="1">
    <location>
        <begin position="90"/>
        <end position="174"/>
    </location>
</feature>
<dbReference type="Proteomes" id="UP001189429">
    <property type="component" value="Unassembled WGS sequence"/>
</dbReference>
<evidence type="ECO:0000256" key="1">
    <source>
        <dbReference type="SAM" id="MobiDB-lite"/>
    </source>
</evidence>
<proteinExistence type="predicted"/>
<feature type="compositionally biased region" description="Low complexity" evidence="1">
    <location>
        <begin position="114"/>
        <end position="140"/>
    </location>
</feature>
<feature type="compositionally biased region" description="Basic and acidic residues" evidence="1">
    <location>
        <begin position="90"/>
        <end position="103"/>
    </location>
</feature>
<comment type="caution">
    <text evidence="2">The sequence shown here is derived from an EMBL/GenBank/DDBJ whole genome shotgun (WGS) entry which is preliminary data.</text>
</comment>
<organism evidence="2 3">
    <name type="scientific">Prorocentrum cordatum</name>
    <dbReference type="NCBI Taxonomy" id="2364126"/>
    <lineage>
        <taxon>Eukaryota</taxon>
        <taxon>Sar</taxon>
        <taxon>Alveolata</taxon>
        <taxon>Dinophyceae</taxon>
        <taxon>Prorocentrales</taxon>
        <taxon>Prorocentraceae</taxon>
        <taxon>Prorocentrum</taxon>
    </lineage>
</organism>
<feature type="compositionally biased region" description="Basic and acidic residues" evidence="1">
    <location>
        <begin position="141"/>
        <end position="161"/>
    </location>
</feature>
<dbReference type="EMBL" id="CAUYUJ010003178">
    <property type="protein sequence ID" value="CAK0804162.1"/>
    <property type="molecule type" value="Genomic_DNA"/>
</dbReference>
<feature type="non-terminal residue" evidence="2">
    <location>
        <position position="174"/>
    </location>
</feature>
<feature type="region of interest" description="Disordered" evidence="1">
    <location>
        <begin position="1"/>
        <end position="25"/>
    </location>
</feature>
<evidence type="ECO:0000313" key="3">
    <source>
        <dbReference type="Proteomes" id="UP001189429"/>
    </source>
</evidence>
<accession>A0ABN9QE18</accession>
<keyword evidence="3" id="KW-1185">Reference proteome</keyword>
<protein>
    <submittedName>
        <fullName evidence="2">Uncharacterized protein</fullName>
    </submittedName>
</protein>
<sequence>ISELEVSGEGQRVEELKDEELEGLREDADKNASRYARLYQQMIHLRELKEGYGAKYETEKNASDMFQAKTQDLAQKLQSASREMEMLQRTRERAMEREQSARSEEEEYSTENAQLQSQNEQLVQQVKAQTAEAAQSQAEVEALREQVKELRASRAMHERSSHAAWVANERELIQ</sequence>
<evidence type="ECO:0000313" key="2">
    <source>
        <dbReference type="EMBL" id="CAK0804162.1"/>
    </source>
</evidence>